<dbReference type="InterPro" id="IPR007197">
    <property type="entry name" value="rSAM"/>
</dbReference>
<evidence type="ECO:0000256" key="3">
    <source>
        <dbReference type="ARBA" id="ARBA00023004"/>
    </source>
</evidence>
<evidence type="ECO:0000256" key="1">
    <source>
        <dbReference type="ARBA" id="ARBA00022691"/>
    </source>
</evidence>
<dbReference type="SUPFAM" id="SSF102114">
    <property type="entry name" value="Radical SAM enzymes"/>
    <property type="match status" value="1"/>
</dbReference>
<proteinExistence type="predicted"/>
<dbReference type="GO" id="GO:0003824">
    <property type="term" value="F:catalytic activity"/>
    <property type="evidence" value="ECO:0007669"/>
    <property type="project" value="InterPro"/>
</dbReference>
<protein>
    <submittedName>
        <fullName evidence="5">Putative radical SAM superfamily protein</fullName>
    </submittedName>
</protein>
<keyword evidence="4" id="KW-0411">Iron-sulfur</keyword>
<dbReference type="AlphaFoldDB" id="A0A6M3LHL0"/>
<dbReference type="EMBL" id="MT143258">
    <property type="protein sequence ID" value="QJA94756.1"/>
    <property type="molecule type" value="Genomic_DNA"/>
</dbReference>
<dbReference type="Gene3D" id="3.20.20.70">
    <property type="entry name" value="Aldolase class I"/>
    <property type="match status" value="1"/>
</dbReference>
<dbReference type="GO" id="GO:0051536">
    <property type="term" value="F:iron-sulfur cluster binding"/>
    <property type="evidence" value="ECO:0007669"/>
    <property type="project" value="UniProtKB-KW"/>
</dbReference>
<dbReference type="SFLD" id="SFLDS00029">
    <property type="entry name" value="Radical_SAM"/>
    <property type="match status" value="1"/>
</dbReference>
<organism evidence="5">
    <name type="scientific">viral metagenome</name>
    <dbReference type="NCBI Taxonomy" id="1070528"/>
    <lineage>
        <taxon>unclassified sequences</taxon>
        <taxon>metagenomes</taxon>
        <taxon>organismal metagenomes</taxon>
    </lineage>
</organism>
<gene>
    <name evidence="5" type="ORF">MM415B03765_0010</name>
</gene>
<keyword evidence="2" id="KW-0479">Metal-binding</keyword>
<evidence type="ECO:0000256" key="2">
    <source>
        <dbReference type="ARBA" id="ARBA00022723"/>
    </source>
</evidence>
<dbReference type="InterPro" id="IPR013785">
    <property type="entry name" value="Aldolase_TIM"/>
</dbReference>
<name>A0A6M3LHL0_9ZZZZ</name>
<dbReference type="InterPro" id="IPR058240">
    <property type="entry name" value="rSAM_sf"/>
</dbReference>
<evidence type="ECO:0000256" key="4">
    <source>
        <dbReference type="ARBA" id="ARBA00023014"/>
    </source>
</evidence>
<sequence length="328" mass="37458">MDILTNIEVPTGNILIVRGDKGKLEMLSLGDYGKEVNVKCDAMGISRELTHVEHTKLLPLHEKWVITISTQYGCSMGCEFCDVPKVGKGINATTNDLIRQVLTGIKLHPEIETTKRLNIHFARMGEPTWNPNVLDATKWFKTHIDPEYKIHPVVSTMMPRKNEWLKTFIHTWVRIKNRLLKGEAGLQLSINSTNENERKRQFNGNACTLEEISRIMEGSIPNGRKFTLNFAIADYEIDPEVLLKYFDPTDYLIKLTPMHKTATALEHGIRTEGNYTEYYPYQEHEQRLKDAGYDVLVFIASEYEDMGRITCGNAILSGTLPEVPYKVL</sequence>
<dbReference type="GO" id="GO:0046872">
    <property type="term" value="F:metal ion binding"/>
    <property type="evidence" value="ECO:0007669"/>
    <property type="project" value="UniProtKB-KW"/>
</dbReference>
<accession>A0A6M3LHL0</accession>
<evidence type="ECO:0000313" key="5">
    <source>
        <dbReference type="EMBL" id="QJA94756.1"/>
    </source>
</evidence>
<reference evidence="5" key="1">
    <citation type="submission" date="2020-03" db="EMBL/GenBank/DDBJ databases">
        <title>The deep terrestrial virosphere.</title>
        <authorList>
            <person name="Holmfeldt K."/>
            <person name="Nilsson E."/>
            <person name="Simone D."/>
            <person name="Lopez-Fernandez M."/>
            <person name="Wu X."/>
            <person name="de Brujin I."/>
            <person name="Lundin D."/>
            <person name="Andersson A."/>
            <person name="Bertilsson S."/>
            <person name="Dopson M."/>
        </authorList>
    </citation>
    <scope>NUCLEOTIDE SEQUENCE</scope>
    <source>
        <strain evidence="5">MM415B03765</strain>
    </source>
</reference>
<keyword evidence="3" id="KW-0408">Iron</keyword>
<keyword evidence="1" id="KW-0949">S-adenosyl-L-methionine</keyword>